<reference evidence="1" key="1">
    <citation type="submission" date="2019-12" db="EMBL/GenBank/DDBJ databases">
        <title>An insight into the sialome of adult female Ixodes ricinus ticks feeding for 6 days.</title>
        <authorList>
            <person name="Perner J."/>
            <person name="Ribeiro J.M.C."/>
        </authorList>
    </citation>
    <scope>NUCLEOTIDE SEQUENCE</scope>
    <source>
        <strain evidence="1">Semi-engorged</strain>
        <tissue evidence="1">Salivary glands</tissue>
    </source>
</reference>
<dbReference type="EMBL" id="GIFC01003202">
    <property type="protein sequence ID" value="MXU85285.1"/>
    <property type="molecule type" value="Transcribed_RNA"/>
</dbReference>
<name>A0A6B0U9J7_IXORI</name>
<accession>A0A6B0U9J7</accession>
<proteinExistence type="predicted"/>
<dbReference type="AlphaFoldDB" id="A0A6B0U9J7"/>
<protein>
    <submittedName>
        <fullName evidence="1">Putative secreted protein</fullName>
    </submittedName>
</protein>
<organism evidence="1">
    <name type="scientific">Ixodes ricinus</name>
    <name type="common">Common tick</name>
    <name type="synonym">Acarus ricinus</name>
    <dbReference type="NCBI Taxonomy" id="34613"/>
    <lineage>
        <taxon>Eukaryota</taxon>
        <taxon>Metazoa</taxon>
        <taxon>Ecdysozoa</taxon>
        <taxon>Arthropoda</taxon>
        <taxon>Chelicerata</taxon>
        <taxon>Arachnida</taxon>
        <taxon>Acari</taxon>
        <taxon>Parasitiformes</taxon>
        <taxon>Ixodida</taxon>
        <taxon>Ixodoidea</taxon>
        <taxon>Ixodidae</taxon>
        <taxon>Ixodinae</taxon>
        <taxon>Ixodes</taxon>
    </lineage>
</organism>
<evidence type="ECO:0000313" key="1">
    <source>
        <dbReference type="EMBL" id="MXU85285.1"/>
    </source>
</evidence>
<sequence length="85" mass="9315">MGWLLLLWQPPSHSWKEARCSIFLVLAGACLTHSATARLTSASCTMMAGSPFSAFCLKQVRTAPITTPRSPRSLMGFFPFLPVTQ</sequence>